<protein>
    <submittedName>
        <fullName evidence="3">Monocarboxylate transporter 12-like</fullName>
    </submittedName>
</protein>
<dbReference type="InterPro" id="IPR050327">
    <property type="entry name" value="Proton-linked_MCT"/>
</dbReference>
<feature type="transmembrane region" description="Helical" evidence="1">
    <location>
        <begin position="184"/>
        <end position="206"/>
    </location>
</feature>
<evidence type="ECO:0000256" key="1">
    <source>
        <dbReference type="SAM" id="Phobius"/>
    </source>
</evidence>
<sequence>MTSKNRRHVVEGTDGGYGWLVVVAGAIVYGLAGGLPQAMGSFFIEFRGYFESTAERTAWVISIFVGCVFASGIVGSFIAKCFGTRPTVFVGGSLAVSGFFISSFATSLEFLYITSGVMPGLGIGMCLPPTLTMVGQYFPKRFAVANGFCMMGNGITLTIVPLIIQASIDAYRSVFDVTQNYDTTFYILVSVFIASGLICIPGVIVNQMKNTTRTARETNSYFDDTDIRKNICEIRTIGVQVDETEWNNTNDMSFILDSPLASSTDRV</sequence>
<dbReference type="Pfam" id="PF07690">
    <property type="entry name" value="MFS_1"/>
    <property type="match status" value="1"/>
</dbReference>
<organism evidence="2 3">
    <name type="scientific">Saccoglossus kowalevskii</name>
    <name type="common">Acorn worm</name>
    <dbReference type="NCBI Taxonomy" id="10224"/>
    <lineage>
        <taxon>Eukaryota</taxon>
        <taxon>Metazoa</taxon>
        <taxon>Hemichordata</taxon>
        <taxon>Enteropneusta</taxon>
        <taxon>Harrimaniidae</taxon>
        <taxon>Saccoglossus</taxon>
    </lineage>
</organism>
<dbReference type="GeneID" id="102805190"/>
<evidence type="ECO:0000313" key="3">
    <source>
        <dbReference type="RefSeq" id="XP_006814712.1"/>
    </source>
</evidence>
<feature type="transmembrane region" description="Helical" evidence="1">
    <location>
        <begin position="16"/>
        <end position="38"/>
    </location>
</feature>
<feature type="transmembrane region" description="Helical" evidence="1">
    <location>
        <begin position="110"/>
        <end position="131"/>
    </location>
</feature>
<keyword evidence="1" id="KW-0812">Transmembrane</keyword>
<keyword evidence="1" id="KW-0472">Membrane</keyword>
<dbReference type="Gene3D" id="1.20.1250.20">
    <property type="entry name" value="MFS general substrate transporter like domains"/>
    <property type="match status" value="1"/>
</dbReference>
<keyword evidence="2" id="KW-1185">Reference proteome</keyword>
<dbReference type="InterPro" id="IPR011701">
    <property type="entry name" value="MFS"/>
</dbReference>
<gene>
    <name evidence="3" type="primary">LOC102805190</name>
</gene>
<feature type="transmembrane region" description="Helical" evidence="1">
    <location>
        <begin position="143"/>
        <end position="164"/>
    </location>
</feature>
<dbReference type="RefSeq" id="XP_006814712.1">
    <property type="nucleotide sequence ID" value="XM_006814649.1"/>
</dbReference>
<dbReference type="InterPro" id="IPR036259">
    <property type="entry name" value="MFS_trans_sf"/>
</dbReference>
<accession>A0ABM0M3X1</accession>
<proteinExistence type="predicted"/>
<dbReference type="PANTHER" id="PTHR11360:SF313">
    <property type="entry name" value="MONOCARBOXYLATE TRANSPORTER 13-LIKE ISOFORM X1"/>
    <property type="match status" value="1"/>
</dbReference>
<feature type="transmembrane region" description="Helical" evidence="1">
    <location>
        <begin position="58"/>
        <end position="79"/>
    </location>
</feature>
<evidence type="ECO:0000313" key="2">
    <source>
        <dbReference type="Proteomes" id="UP000694865"/>
    </source>
</evidence>
<dbReference type="PANTHER" id="PTHR11360">
    <property type="entry name" value="MONOCARBOXYLATE TRANSPORTER"/>
    <property type="match status" value="1"/>
</dbReference>
<dbReference type="SUPFAM" id="SSF103473">
    <property type="entry name" value="MFS general substrate transporter"/>
    <property type="match status" value="1"/>
</dbReference>
<feature type="transmembrane region" description="Helical" evidence="1">
    <location>
        <begin position="86"/>
        <end position="104"/>
    </location>
</feature>
<dbReference type="Proteomes" id="UP000694865">
    <property type="component" value="Unplaced"/>
</dbReference>
<reference evidence="3" key="1">
    <citation type="submission" date="2025-08" db="UniProtKB">
        <authorList>
            <consortium name="RefSeq"/>
        </authorList>
    </citation>
    <scope>IDENTIFICATION</scope>
    <source>
        <tissue evidence="3">Testes</tissue>
    </source>
</reference>
<keyword evidence="1" id="KW-1133">Transmembrane helix</keyword>
<name>A0ABM0M3X1_SACKO</name>